<dbReference type="OrthoDB" id="7342392at2"/>
<dbReference type="InterPro" id="IPR050765">
    <property type="entry name" value="Riboflavin_Biosynth_HTPR"/>
</dbReference>
<dbReference type="PANTHER" id="PTHR38011">
    <property type="entry name" value="DIHYDROFOLATE REDUCTASE FAMILY PROTEIN (AFU_ORTHOLOGUE AFUA_8G06820)"/>
    <property type="match status" value="1"/>
</dbReference>
<dbReference type="InterPro" id="IPR002734">
    <property type="entry name" value="RibDG_C"/>
</dbReference>
<dbReference type="Pfam" id="PF01872">
    <property type="entry name" value="RibD_C"/>
    <property type="match status" value="1"/>
</dbReference>
<evidence type="ECO:0000259" key="1">
    <source>
        <dbReference type="Pfam" id="PF01872"/>
    </source>
</evidence>
<dbReference type="AlphaFoldDB" id="A0A5M3W0U3"/>
<dbReference type="SUPFAM" id="SSF53597">
    <property type="entry name" value="Dihydrofolate reductase-like"/>
    <property type="match status" value="1"/>
</dbReference>
<name>A0A5M3W0U3_9ACTN</name>
<reference evidence="2 3" key="1">
    <citation type="submission" date="2019-10" db="EMBL/GenBank/DDBJ databases">
        <title>Whole genome shotgun sequence of Acrocarpospora corrugata NBRC 13972.</title>
        <authorList>
            <person name="Ichikawa N."/>
            <person name="Kimura A."/>
            <person name="Kitahashi Y."/>
            <person name="Komaki H."/>
            <person name="Oguchi A."/>
        </authorList>
    </citation>
    <scope>NUCLEOTIDE SEQUENCE [LARGE SCALE GENOMIC DNA]</scope>
    <source>
        <strain evidence="2 3">NBRC 13972</strain>
    </source>
</reference>
<protein>
    <submittedName>
        <fullName evidence="2">Deaminase reductase</fullName>
    </submittedName>
</protein>
<dbReference type="PANTHER" id="PTHR38011:SF2">
    <property type="entry name" value="BIFUNCTIONAL DEAMINASE-REDUCTASE DOMAIN PROTEIN"/>
    <property type="match status" value="1"/>
</dbReference>
<dbReference type="GO" id="GO:0008703">
    <property type="term" value="F:5-amino-6-(5-phosphoribosylamino)uracil reductase activity"/>
    <property type="evidence" value="ECO:0007669"/>
    <property type="project" value="InterPro"/>
</dbReference>
<dbReference type="GO" id="GO:0009231">
    <property type="term" value="P:riboflavin biosynthetic process"/>
    <property type="evidence" value="ECO:0007669"/>
    <property type="project" value="InterPro"/>
</dbReference>
<dbReference type="InterPro" id="IPR024072">
    <property type="entry name" value="DHFR-like_dom_sf"/>
</dbReference>
<sequence>MGKVIVIEHLTLDGVMQAPGHPDEDPRNGFRHGGWATRAQDPAMQEAVGARMSSAWSLLAGRTTYERFADYWPRQAPNPFTEALDRVQKYVASTTLAEPLPWRNSTLLKGEAADAVAGLKEELAENLVVFGSGVLVSSLLAGGLVDELLLLIHPLTLGSGRRLFPDSGSGLTTFDLVDSATTATGVIIATYQPVKHYATRAGGAEPGEFRLGGWSRLDLAEAAGLDLVDEAAY</sequence>
<evidence type="ECO:0000313" key="3">
    <source>
        <dbReference type="Proteomes" id="UP000334990"/>
    </source>
</evidence>
<dbReference type="Gene3D" id="3.40.430.10">
    <property type="entry name" value="Dihydrofolate Reductase, subunit A"/>
    <property type="match status" value="1"/>
</dbReference>
<accession>A0A5M3W0U3</accession>
<proteinExistence type="predicted"/>
<gene>
    <name evidence="2" type="ORF">Acor_29870</name>
</gene>
<comment type="caution">
    <text evidence="2">The sequence shown here is derived from an EMBL/GenBank/DDBJ whole genome shotgun (WGS) entry which is preliminary data.</text>
</comment>
<dbReference type="EMBL" id="BLAD01000047">
    <property type="protein sequence ID" value="GES00923.1"/>
    <property type="molecule type" value="Genomic_DNA"/>
</dbReference>
<dbReference type="Proteomes" id="UP000334990">
    <property type="component" value="Unassembled WGS sequence"/>
</dbReference>
<organism evidence="2 3">
    <name type="scientific">Acrocarpospora corrugata</name>
    <dbReference type="NCBI Taxonomy" id="35763"/>
    <lineage>
        <taxon>Bacteria</taxon>
        <taxon>Bacillati</taxon>
        <taxon>Actinomycetota</taxon>
        <taxon>Actinomycetes</taxon>
        <taxon>Streptosporangiales</taxon>
        <taxon>Streptosporangiaceae</taxon>
        <taxon>Acrocarpospora</taxon>
    </lineage>
</organism>
<keyword evidence="3" id="KW-1185">Reference proteome</keyword>
<feature type="domain" description="Bacterial bifunctional deaminase-reductase C-terminal" evidence="1">
    <location>
        <begin position="3"/>
        <end position="187"/>
    </location>
</feature>
<evidence type="ECO:0000313" key="2">
    <source>
        <dbReference type="EMBL" id="GES00923.1"/>
    </source>
</evidence>